<dbReference type="InterPro" id="IPR009270">
    <property type="entry name" value="DUF927"/>
</dbReference>
<sequence>MTIETKTLSTLPPALSPLAKIMSNMHREKTDRSDVKKLLRKASQHKDIDLSVINEMVFREGLPEGYGASAEALYSLSGKAPVPFTFTPVFPYAKCFSADSQSDMQLLLVARNQAGKIISIRIKMDELYADIDRVMASLAHRGVAIDPVRKNELIRFILKCMDMKLPCYLVTPSMGMIDKKAAFLHGKTPIFCDLDGFENIIPASVKRIPEGIKEYGELDQWQELIAEHAKGDYQIFAIMLSLASPLLGLAGQDIAIFHFYGLSTTGKTILLQLSASCHGYGGDAGSNGPSLIARWNATSNGIESHAALQSGTVVCLDELGAFSGKELSSLIYNLTSGVSKIRMDKTQEMREPLRWNSFFVSSGEISFSHKLREKKQNLQGGHEHRVINLQIFPKDAGAPGEGPEIIRQHADKLKSGLEHFCGTAGPAFLRSLLSQTDEEGLPVSYQWLHESVKAKVSECEGLLLAELIDEGYLLTDVQLRALRRFSFVMAVGLLAQELGILPYSPERIATAVWEIVVRWLSDTSVQYNPVQQALIDIQRDLVKREGAHFIGLKDRESRKPGNHWGYIHHTNEDFLIFAPVFEEWCQKHSLSAREVAKELACRKLLRVESKGHYKKRPLTGMDKCYYHIKREFISVDLNFS</sequence>
<evidence type="ECO:0000259" key="1">
    <source>
        <dbReference type="Pfam" id="PF06048"/>
    </source>
</evidence>
<comment type="caution">
    <text evidence="2">The sequence shown here is derived from an EMBL/GenBank/DDBJ whole genome shotgun (WGS) entry which is preliminary data.</text>
</comment>
<reference evidence="2" key="1">
    <citation type="journal article" date="2018" name="Genome Biol.">
        <title>SKESA: strategic k-mer extension for scrupulous assemblies.</title>
        <authorList>
            <person name="Souvorov A."/>
            <person name="Agarwala R."/>
            <person name="Lipman D.J."/>
        </authorList>
    </citation>
    <scope>NUCLEOTIDE SEQUENCE</scope>
    <source>
        <strain evidence="2">SA07.215</strain>
    </source>
</reference>
<organism evidence="2">
    <name type="scientific">Salmonella enterica</name>
    <name type="common">Salmonella choleraesuis</name>
    <dbReference type="NCBI Taxonomy" id="28901"/>
    <lineage>
        <taxon>Bacteria</taxon>
        <taxon>Pseudomonadati</taxon>
        <taxon>Pseudomonadota</taxon>
        <taxon>Gammaproteobacteria</taxon>
        <taxon>Enterobacterales</taxon>
        <taxon>Enterobacteriaceae</taxon>
        <taxon>Salmonella</taxon>
    </lineage>
</organism>
<gene>
    <name evidence="2" type="ORF">G1385_06975</name>
</gene>
<name>A0A722IEZ5_SALER</name>
<dbReference type="AlphaFoldDB" id="A0A722IEZ5"/>
<reference evidence="2" key="2">
    <citation type="submission" date="2019-01" db="EMBL/GenBank/DDBJ databases">
        <authorList>
            <consortium name="NCBI Pathogen Detection Project"/>
        </authorList>
    </citation>
    <scope>NUCLEOTIDE SEQUENCE</scope>
    <source>
        <strain evidence="2">SA07.215</strain>
    </source>
</reference>
<dbReference type="Pfam" id="PF06048">
    <property type="entry name" value="DUF927"/>
    <property type="match status" value="1"/>
</dbReference>
<feature type="domain" description="DUF927" evidence="1">
    <location>
        <begin position="83"/>
        <end position="351"/>
    </location>
</feature>
<proteinExistence type="predicted"/>
<accession>A0A722IEZ5</accession>
<evidence type="ECO:0000313" key="2">
    <source>
        <dbReference type="EMBL" id="HAD8992747.1"/>
    </source>
</evidence>
<protein>
    <submittedName>
        <fullName evidence="2">DUF927 domain-containing protein</fullName>
    </submittedName>
</protein>
<dbReference type="EMBL" id="DAAQER010000002">
    <property type="protein sequence ID" value="HAD8992747.1"/>
    <property type="molecule type" value="Genomic_DNA"/>
</dbReference>